<dbReference type="PANTHER" id="PTHR10026">
    <property type="entry name" value="CYCLIN"/>
    <property type="match status" value="1"/>
</dbReference>
<name>A0A1A6HJQ9_NEOLE</name>
<gene>
    <name evidence="3" type="ORF">A6R68_19168</name>
</gene>
<keyword evidence="4" id="KW-1185">Reference proteome</keyword>
<evidence type="ECO:0000313" key="3">
    <source>
        <dbReference type="EMBL" id="OBS78454.1"/>
    </source>
</evidence>
<sequence>MGKKDEESHSLLLLAEDMEQLCIAPTWASYSGRCSPGNKSHSLLQEKKAKGQADLKMSGKLKGPGLLGFWKYVFTFHPLRLVLVPLQGLRALQLLLLSDIASSSLSRYDDGKWSPAVVRWKGALSSELSCSDPGAGLHLFPRVKLGMQSILIATACTIYHKFFCKINLDTCDPYLVAMLSIYLAGKLEKSPSSIHTRYLCVGCWELSSGSNQVFLWALLSDSYHGGLCLWLQNQNLAMAVLYLALQVFGVEVPVEPEAKKSWWQMLFVLIHICVIDERDVVGVVIDQKLGRCHEVMDAALGFRFLKAFIKHQNRSHVEQQLTCVWIRLRPRNQRIWPLRSSRSAWAMNRSNQNESIGEKVDEADTHLSPDQLPNTNK</sequence>
<dbReference type="Proteomes" id="UP000092124">
    <property type="component" value="Unassembled WGS sequence"/>
</dbReference>
<protein>
    <recommendedName>
        <fullName evidence="5">Cyclin N-terminal domain-containing protein</fullName>
    </recommendedName>
</protein>
<dbReference type="SUPFAM" id="SSF47954">
    <property type="entry name" value="Cyclin-like"/>
    <property type="match status" value="2"/>
</dbReference>
<dbReference type="Gene3D" id="1.10.472.10">
    <property type="entry name" value="Cyclin-like"/>
    <property type="match status" value="1"/>
</dbReference>
<feature type="compositionally biased region" description="Basic and acidic residues" evidence="2">
    <location>
        <begin position="356"/>
        <end position="367"/>
    </location>
</feature>
<comment type="caution">
    <text evidence="3">The sequence shown here is derived from an EMBL/GenBank/DDBJ whole genome shotgun (WGS) entry which is preliminary data.</text>
</comment>
<evidence type="ECO:0000313" key="4">
    <source>
        <dbReference type="Proteomes" id="UP000092124"/>
    </source>
</evidence>
<evidence type="ECO:0008006" key="5">
    <source>
        <dbReference type="Google" id="ProtNLM"/>
    </source>
</evidence>
<proteinExistence type="predicted"/>
<accession>A0A1A6HJQ9</accession>
<dbReference type="OrthoDB" id="79090at2759"/>
<dbReference type="AlphaFoldDB" id="A0A1A6HJQ9"/>
<keyword evidence="1" id="KW-0195">Cyclin</keyword>
<dbReference type="EMBL" id="LZPO01027426">
    <property type="protein sequence ID" value="OBS78454.1"/>
    <property type="molecule type" value="Genomic_DNA"/>
</dbReference>
<dbReference type="STRING" id="56216.A0A1A6HJQ9"/>
<dbReference type="InterPro" id="IPR043198">
    <property type="entry name" value="Cyclin/Ssn8"/>
</dbReference>
<reference evidence="3 4" key="1">
    <citation type="submission" date="2016-06" db="EMBL/GenBank/DDBJ databases">
        <title>The Draft Genome Sequence and Annotation of the Desert Woodrat Neotoma lepida.</title>
        <authorList>
            <person name="Campbell M."/>
            <person name="Oakeson K.F."/>
            <person name="Yandell M."/>
            <person name="Halpert J.R."/>
            <person name="Dearing D."/>
        </authorList>
    </citation>
    <scope>NUCLEOTIDE SEQUENCE [LARGE SCALE GENOMIC DNA]</scope>
    <source>
        <strain evidence="3">417</strain>
        <tissue evidence="3">Liver</tissue>
    </source>
</reference>
<evidence type="ECO:0000256" key="1">
    <source>
        <dbReference type="ARBA" id="ARBA00023127"/>
    </source>
</evidence>
<dbReference type="GO" id="GO:0016538">
    <property type="term" value="F:cyclin-dependent protein serine/threonine kinase regulator activity"/>
    <property type="evidence" value="ECO:0007669"/>
    <property type="project" value="InterPro"/>
</dbReference>
<organism evidence="3 4">
    <name type="scientific">Neotoma lepida</name>
    <name type="common">Desert woodrat</name>
    <dbReference type="NCBI Taxonomy" id="56216"/>
    <lineage>
        <taxon>Eukaryota</taxon>
        <taxon>Metazoa</taxon>
        <taxon>Chordata</taxon>
        <taxon>Craniata</taxon>
        <taxon>Vertebrata</taxon>
        <taxon>Euteleostomi</taxon>
        <taxon>Mammalia</taxon>
        <taxon>Eutheria</taxon>
        <taxon>Euarchontoglires</taxon>
        <taxon>Glires</taxon>
        <taxon>Rodentia</taxon>
        <taxon>Myomorpha</taxon>
        <taxon>Muroidea</taxon>
        <taxon>Cricetidae</taxon>
        <taxon>Neotominae</taxon>
        <taxon>Neotoma</taxon>
    </lineage>
</organism>
<dbReference type="GO" id="GO:0006357">
    <property type="term" value="P:regulation of transcription by RNA polymerase II"/>
    <property type="evidence" value="ECO:0007669"/>
    <property type="project" value="InterPro"/>
</dbReference>
<evidence type="ECO:0000256" key="2">
    <source>
        <dbReference type="SAM" id="MobiDB-lite"/>
    </source>
</evidence>
<dbReference type="InterPro" id="IPR036915">
    <property type="entry name" value="Cyclin-like_sf"/>
</dbReference>
<feature type="region of interest" description="Disordered" evidence="2">
    <location>
        <begin position="354"/>
        <end position="377"/>
    </location>
</feature>